<gene>
    <name evidence="16" type="ORF">JBW_03525</name>
</gene>
<feature type="domain" description="TonB-dependent receptor-like beta-barrel" evidence="13">
    <location>
        <begin position="515"/>
        <end position="918"/>
    </location>
</feature>
<evidence type="ECO:0000256" key="6">
    <source>
        <dbReference type="ARBA" id="ARBA00023077"/>
    </source>
</evidence>
<dbReference type="GO" id="GO:0044718">
    <property type="term" value="P:siderophore transmembrane transport"/>
    <property type="evidence" value="ECO:0007669"/>
    <property type="project" value="TreeGrafter"/>
</dbReference>
<evidence type="ECO:0000259" key="15">
    <source>
        <dbReference type="Pfam" id="PF13018"/>
    </source>
</evidence>
<name>I8U0B3_9FIRM</name>
<evidence type="ECO:0000256" key="12">
    <source>
        <dbReference type="SAM" id="Phobius"/>
    </source>
</evidence>
<dbReference type="Pfam" id="PF13018">
    <property type="entry name" value="ESPR"/>
    <property type="match status" value="1"/>
</dbReference>
<keyword evidence="8 16" id="KW-0675">Receptor</keyword>
<evidence type="ECO:0000256" key="3">
    <source>
        <dbReference type="ARBA" id="ARBA00022452"/>
    </source>
</evidence>
<feature type="domain" description="TonB-dependent receptor plug" evidence="14">
    <location>
        <begin position="93"/>
        <end position="195"/>
    </location>
</feature>
<keyword evidence="9 10" id="KW-0998">Cell outer membrane</keyword>
<dbReference type="GO" id="GO:0015344">
    <property type="term" value="F:siderophore uptake transmembrane transporter activity"/>
    <property type="evidence" value="ECO:0007669"/>
    <property type="project" value="TreeGrafter"/>
</dbReference>
<dbReference type="PANTHER" id="PTHR30069:SF29">
    <property type="entry name" value="HEMOGLOBIN AND HEMOGLOBIN-HAPTOGLOBIN-BINDING PROTEIN 1-RELATED"/>
    <property type="match status" value="1"/>
</dbReference>
<keyword evidence="7 10" id="KW-0472">Membrane</keyword>
<dbReference type="KEGG" id="pft:JBW_03525"/>
<evidence type="ECO:0000259" key="13">
    <source>
        <dbReference type="Pfam" id="PF00593"/>
    </source>
</evidence>
<dbReference type="PROSITE" id="PS52016">
    <property type="entry name" value="TONB_DEPENDENT_REC_3"/>
    <property type="match status" value="1"/>
</dbReference>
<dbReference type="InterPro" id="IPR024973">
    <property type="entry name" value="ESPR"/>
</dbReference>
<evidence type="ECO:0000259" key="14">
    <source>
        <dbReference type="Pfam" id="PF07715"/>
    </source>
</evidence>
<dbReference type="Pfam" id="PF00593">
    <property type="entry name" value="TonB_dep_Rec_b-barrel"/>
    <property type="match status" value="1"/>
</dbReference>
<comment type="similarity">
    <text evidence="10 11">Belongs to the TonB-dependent receptor family.</text>
</comment>
<dbReference type="InterPro" id="IPR012910">
    <property type="entry name" value="Plug_dom"/>
</dbReference>
<comment type="subcellular location">
    <subcellularLocation>
        <location evidence="1 10">Cell outer membrane</location>
        <topology evidence="1 10">Multi-pass membrane protein</topology>
    </subcellularLocation>
</comment>
<feature type="domain" description="ESPR" evidence="15">
    <location>
        <begin position="1"/>
        <end position="46"/>
    </location>
</feature>
<dbReference type="InterPro" id="IPR000531">
    <property type="entry name" value="Beta-barrel_TonB"/>
</dbReference>
<dbReference type="InterPro" id="IPR039426">
    <property type="entry name" value="TonB-dep_rcpt-like"/>
</dbReference>
<dbReference type="Proteomes" id="UP000005361">
    <property type="component" value="Chromosome"/>
</dbReference>
<dbReference type="Gene3D" id="2.40.170.20">
    <property type="entry name" value="TonB-dependent receptor, beta-barrel domain"/>
    <property type="match status" value="2"/>
</dbReference>
<evidence type="ECO:0000256" key="11">
    <source>
        <dbReference type="RuleBase" id="RU003357"/>
    </source>
</evidence>
<evidence type="ECO:0000256" key="5">
    <source>
        <dbReference type="ARBA" id="ARBA00022729"/>
    </source>
</evidence>
<dbReference type="GO" id="GO:0009279">
    <property type="term" value="C:cell outer membrane"/>
    <property type="evidence" value="ECO:0007669"/>
    <property type="project" value="UniProtKB-SubCell"/>
</dbReference>
<dbReference type="Pfam" id="PF07715">
    <property type="entry name" value="Plug"/>
    <property type="match status" value="1"/>
</dbReference>
<dbReference type="InterPro" id="IPR036942">
    <property type="entry name" value="Beta-barrel_TonB_sf"/>
</dbReference>
<evidence type="ECO:0000256" key="7">
    <source>
        <dbReference type="ARBA" id="ARBA00023136"/>
    </source>
</evidence>
<dbReference type="HOGENOM" id="CLU_342850_0_0_9"/>
<proteinExistence type="inferred from homology"/>
<sequence length="957" mass="108077">MNHVYRIIWNRARSCWQVVSELAKSTGKTQKTRKCRILQRLTLGLGCALVVGVMPLGSLAYAAESEGEEQQTDYDLPALTVEAKRPDWESKLSPGTVTIIRPEDYKGEQKSLPDLLKDVPGVHVREVNGKGQYTTVSVRGSTAAQVGLFVDGVLFNLGGDAAADISTIPIKNVERIEVYRGYIPARFGGTFMGGVINIVTKRPTKENITASIGQRSYGGYIGSLQVDAPLGSGSLMVGINREQSEGDFKYKNYASDEQVAAYASQIDQRKNSLTTVAEQGIADFNTVKSRSGYETVATQQTLSDTQAEYYRNNPEEWVKFATEVLPGGQTALYEAEYQALYDYGYQRLITSKAYTGDSSANPNGIISDVKGYAQTYYRELYNDMSINISYAEIAADPAKYLDIYANYVAKSRTESWKPDGTQMQSLMADIEKYEKLKAELGDGTRWRRYNDYKNTDAIVKWQDDHWTVKGAWKEIDRHLPQQLWDTPGIAFAAIDSGRDADAHGETGLPLNMDKKQKLTTKELQAGRRDNAGNLEWGWSVNYLDQDKSYRNNSTWFKDLSYYWKIPFREWSRYDSERWGGMLDGTYKAGDNHLIEFMVNYSDEKMHIAGSMVTDATNPDTVRYRTFYKQKMFNAQVQDTIALGKAGDLWLTPSIRYNSSTTFGSSPLEGDYQHKWNQQAEETQSKTTWQLALKKQVNDNFALRATGGTYFRLLNLYEIAGDGAGILPAPRSDLNGNLISLFPLPEEGKQWDVSALWDGRTLGADSKLQVTYFGRNAKNLLQLWRYGYDYWCYSNSAEGRARGVEMQANLKWDKWDLDIAATYTDTKARIKNDSPTGTNAYWNAKQAYAPEWEGSLRLGYRPDNRTLLFSEVKYLGEMFTESTKVNSFNQWYGQDALTTIGLGAKYKFYQGLEVMVGVNDVFNKGPKLKAYNNLQSEGYNVAFPIQGRSYYATMSYTF</sequence>
<reference evidence="17" key="2">
    <citation type="submission" date="2015-02" db="EMBL/GenBank/DDBJ databases">
        <title>Complete Genome Sequence of Pelosinus fermentans JBW45.</title>
        <authorList>
            <person name="De Leon K.B."/>
            <person name="Utturkar S.M."/>
            <person name="Camilleri L.B."/>
            <person name="Arkin A.P."/>
            <person name="Fields M.W."/>
            <person name="Brown S.D."/>
            <person name="Wall J.D."/>
        </authorList>
    </citation>
    <scope>NUCLEOTIDE SEQUENCE [LARGE SCALE GENOMIC DNA]</scope>
    <source>
        <strain evidence="17">JBW45</strain>
    </source>
</reference>
<protein>
    <submittedName>
        <fullName evidence="16">TonB-dependent receptor plug</fullName>
    </submittedName>
</protein>
<dbReference type="EMBL" id="CP010978">
    <property type="protein sequence ID" value="AJQ28864.1"/>
    <property type="molecule type" value="Genomic_DNA"/>
</dbReference>
<evidence type="ECO:0000313" key="16">
    <source>
        <dbReference type="EMBL" id="AJQ28864.1"/>
    </source>
</evidence>
<keyword evidence="12" id="KW-1133">Transmembrane helix</keyword>
<dbReference type="PANTHER" id="PTHR30069">
    <property type="entry name" value="TONB-DEPENDENT OUTER MEMBRANE RECEPTOR"/>
    <property type="match status" value="1"/>
</dbReference>
<keyword evidence="2 10" id="KW-0813">Transport</keyword>
<evidence type="ECO:0000256" key="2">
    <source>
        <dbReference type="ARBA" id="ARBA00022448"/>
    </source>
</evidence>
<evidence type="ECO:0000256" key="9">
    <source>
        <dbReference type="ARBA" id="ARBA00023237"/>
    </source>
</evidence>
<evidence type="ECO:0000256" key="1">
    <source>
        <dbReference type="ARBA" id="ARBA00004571"/>
    </source>
</evidence>
<keyword evidence="6 11" id="KW-0798">TonB box</keyword>
<evidence type="ECO:0000256" key="4">
    <source>
        <dbReference type="ARBA" id="ARBA00022692"/>
    </source>
</evidence>
<keyword evidence="5" id="KW-0732">Signal</keyword>
<accession>I8U0B3</accession>
<dbReference type="AlphaFoldDB" id="I8U0B3"/>
<organism evidence="16 17">
    <name type="scientific">Pelosinus fermentans JBW45</name>
    <dbReference type="NCBI Taxonomy" id="1192197"/>
    <lineage>
        <taxon>Bacteria</taxon>
        <taxon>Bacillati</taxon>
        <taxon>Bacillota</taxon>
        <taxon>Negativicutes</taxon>
        <taxon>Selenomonadales</taxon>
        <taxon>Sporomusaceae</taxon>
        <taxon>Pelosinus</taxon>
    </lineage>
</organism>
<dbReference type="OrthoDB" id="1627126at2"/>
<keyword evidence="4 10" id="KW-0812">Transmembrane</keyword>
<evidence type="ECO:0000313" key="17">
    <source>
        <dbReference type="Proteomes" id="UP000005361"/>
    </source>
</evidence>
<dbReference type="RefSeq" id="WP_007956096.1">
    <property type="nucleotide sequence ID" value="NZ_CP010978.1"/>
</dbReference>
<feature type="transmembrane region" description="Helical" evidence="12">
    <location>
        <begin position="41"/>
        <end position="63"/>
    </location>
</feature>
<evidence type="ECO:0000256" key="8">
    <source>
        <dbReference type="ARBA" id="ARBA00023170"/>
    </source>
</evidence>
<reference evidence="16 17" key="1">
    <citation type="journal article" date="2015" name="Genome Announc.">
        <title>Complete Genome Sequence of Pelosinus fermentans JBW45, a Member of a Remarkably Competitive Group of Negativicutes in the Firmicutes Phylum.</title>
        <authorList>
            <person name="De Leon K.B."/>
            <person name="Utturkar S.M."/>
            <person name="Camilleri L.B."/>
            <person name="Elias D.A."/>
            <person name="Arkin A.P."/>
            <person name="Fields M.W."/>
            <person name="Brown S.D."/>
            <person name="Wall J.D."/>
        </authorList>
    </citation>
    <scope>NUCLEOTIDE SEQUENCE [LARGE SCALE GENOMIC DNA]</scope>
    <source>
        <strain evidence="16 17">JBW45</strain>
    </source>
</reference>
<dbReference type="STRING" id="1192197.JBW_03525"/>
<evidence type="ECO:0000256" key="10">
    <source>
        <dbReference type="PROSITE-ProRule" id="PRU01360"/>
    </source>
</evidence>
<keyword evidence="3 10" id="KW-1134">Transmembrane beta strand</keyword>
<dbReference type="SUPFAM" id="SSF56935">
    <property type="entry name" value="Porins"/>
    <property type="match status" value="1"/>
</dbReference>